<dbReference type="InterPro" id="IPR036569">
    <property type="entry name" value="RpiB_LacA_LacB_sf"/>
</dbReference>
<dbReference type="PANTHER" id="PTHR43732:SF1">
    <property type="entry name" value="RIBOSE 5-PHOSPHATE ISOMERASE"/>
    <property type="match status" value="1"/>
</dbReference>
<dbReference type="NCBIfam" id="TIGR00689">
    <property type="entry name" value="rpiB_lacA_lacB"/>
    <property type="match status" value="1"/>
</dbReference>
<dbReference type="NCBIfam" id="TIGR01120">
    <property type="entry name" value="rpiB"/>
    <property type="match status" value="1"/>
</dbReference>
<dbReference type="PANTHER" id="PTHR43732">
    <property type="entry name" value="RIBOSE 5-PHOSPHATE ISOMERASE-RELATED"/>
    <property type="match status" value="1"/>
</dbReference>
<reference evidence="4 5" key="1">
    <citation type="submission" date="2019-07" db="EMBL/GenBank/DDBJ databases">
        <authorList>
            <person name="Kim J."/>
        </authorList>
    </citation>
    <scope>NUCLEOTIDE SEQUENCE [LARGE SCALE GENOMIC DNA]</scope>
    <source>
        <strain evidence="4 5">JC52</strain>
    </source>
</reference>
<dbReference type="GO" id="GO:0004751">
    <property type="term" value="F:ribose-5-phosphate isomerase activity"/>
    <property type="evidence" value="ECO:0007669"/>
    <property type="project" value="UniProtKB-EC"/>
</dbReference>
<keyword evidence="5" id="KW-1185">Reference proteome</keyword>
<feature type="active site" description="Proton donor" evidence="3">
    <location>
        <position position="98"/>
    </location>
</feature>
<dbReference type="Pfam" id="PF02502">
    <property type="entry name" value="LacAB_rpiB"/>
    <property type="match status" value="1"/>
</dbReference>
<comment type="similarity">
    <text evidence="1">Belongs to the LacAB/RpiB family.</text>
</comment>
<evidence type="ECO:0000256" key="2">
    <source>
        <dbReference type="ARBA" id="ARBA00023235"/>
    </source>
</evidence>
<evidence type="ECO:0000313" key="4">
    <source>
        <dbReference type="EMBL" id="TVY11121.1"/>
    </source>
</evidence>
<comment type="caution">
    <text evidence="4">The sequence shown here is derived from an EMBL/GenBank/DDBJ whole genome shotgun (WGS) entry which is preliminary data.</text>
</comment>
<name>A0A559KG72_9BACL</name>
<evidence type="ECO:0000256" key="3">
    <source>
        <dbReference type="PIRSR" id="PIRSR005384-1"/>
    </source>
</evidence>
<feature type="active site" description="Proton acceptor" evidence="3">
    <location>
        <position position="65"/>
    </location>
</feature>
<evidence type="ECO:0000313" key="5">
    <source>
        <dbReference type="Proteomes" id="UP000317036"/>
    </source>
</evidence>
<dbReference type="InterPro" id="IPR004785">
    <property type="entry name" value="RpiB"/>
</dbReference>
<dbReference type="OrthoDB" id="1778624at2"/>
<accession>A0A559KG72</accession>
<proteinExistence type="inferred from homology"/>
<dbReference type="AlphaFoldDB" id="A0A559KG72"/>
<dbReference type="EC" id="5.3.1.6" evidence="4"/>
<organism evidence="4 5">
    <name type="scientific">Paenibacillus cremeus</name>
    <dbReference type="NCBI Taxonomy" id="2163881"/>
    <lineage>
        <taxon>Bacteria</taxon>
        <taxon>Bacillati</taxon>
        <taxon>Bacillota</taxon>
        <taxon>Bacilli</taxon>
        <taxon>Bacillales</taxon>
        <taxon>Paenibacillaceae</taxon>
        <taxon>Paenibacillus</taxon>
    </lineage>
</organism>
<dbReference type="PIRSF" id="PIRSF005384">
    <property type="entry name" value="RpiB_LacA_B"/>
    <property type="match status" value="1"/>
</dbReference>
<dbReference type="Proteomes" id="UP000317036">
    <property type="component" value="Unassembled WGS sequence"/>
</dbReference>
<dbReference type="GO" id="GO:0005975">
    <property type="term" value="P:carbohydrate metabolic process"/>
    <property type="evidence" value="ECO:0007669"/>
    <property type="project" value="InterPro"/>
</dbReference>
<dbReference type="NCBIfam" id="NF004051">
    <property type="entry name" value="PRK05571.1"/>
    <property type="match status" value="1"/>
</dbReference>
<protein>
    <submittedName>
        <fullName evidence="4">Ribose 5-phosphate isomerase B</fullName>
        <ecNumber evidence="4">5.3.1.6</ecNumber>
    </submittedName>
</protein>
<keyword evidence="2 4" id="KW-0413">Isomerase</keyword>
<dbReference type="InterPro" id="IPR003500">
    <property type="entry name" value="RpiB_LacA_LacB"/>
</dbReference>
<dbReference type="InterPro" id="IPR051812">
    <property type="entry name" value="SPI_LacAB/RpiB"/>
</dbReference>
<dbReference type="EMBL" id="VNJI01000004">
    <property type="protein sequence ID" value="TVY11121.1"/>
    <property type="molecule type" value="Genomic_DNA"/>
</dbReference>
<dbReference type="SUPFAM" id="SSF89623">
    <property type="entry name" value="Ribose/Galactose isomerase RpiB/AlsB"/>
    <property type="match status" value="1"/>
</dbReference>
<evidence type="ECO:0000256" key="1">
    <source>
        <dbReference type="ARBA" id="ARBA00008754"/>
    </source>
</evidence>
<gene>
    <name evidence="4" type="primary">rpiB</name>
    <name evidence="4" type="ORF">FPZ49_04595</name>
</gene>
<dbReference type="Gene3D" id="3.40.1400.10">
    <property type="entry name" value="Sugar-phosphate isomerase, RpiB/LacA/LacB"/>
    <property type="match status" value="1"/>
</dbReference>
<sequence length="156" mass="16997">MKIALGNDHCGFAMKAHVMDKLKSLGCEVVDYGCHSTEPVDFPDISRTVCDAVRSGQAERGVLVCGTGVGAAIAANKIPGIRAAVCHDVHSAHQCVEHDDVNVMCMGAQIIGPWLAGDLLEVFITARFSTEKPFRRRVQKLHEMELQAARELKEQI</sequence>
<dbReference type="RefSeq" id="WP_144843835.1">
    <property type="nucleotide sequence ID" value="NZ_VNJI01000004.1"/>
</dbReference>